<comment type="similarity">
    <text evidence="3">Belongs to the HTP reductase family.</text>
</comment>
<evidence type="ECO:0000313" key="14">
    <source>
        <dbReference type="EMBL" id="KND00973.1"/>
    </source>
</evidence>
<name>A0A0L0HIW4_SPIPD</name>
<dbReference type="RefSeq" id="XP_016609012.1">
    <property type="nucleotide sequence ID" value="XM_016752319.1"/>
</dbReference>
<evidence type="ECO:0000256" key="4">
    <source>
        <dbReference type="ARBA" id="ARBA00012851"/>
    </source>
</evidence>
<evidence type="ECO:0000256" key="6">
    <source>
        <dbReference type="ARBA" id="ARBA00022619"/>
    </source>
</evidence>
<evidence type="ECO:0000256" key="7">
    <source>
        <dbReference type="ARBA" id="ARBA00022857"/>
    </source>
</evidence>
<evidence type="ECO:0000256" key="12">
    <source>
        <dbReference type="ARBA" id="ARBA00049020"/>
    </source>
</evidence>
<proteinExistence type="inferred from homology"/>
<dbReference type="InterPro" id="IPR002734">
    <property type="entry name" value="RibDG_C"/>
</dbReference>
<keyword evidence="8" id="KW-0560">Oxidoreductase</keyword>
<dbReference type="GeneID" id="27687545"/>
<reference evidence="14 15" key="1">
    <citation type="submission" date="2009-08" db="EMBL/GenBank/DDBJ databases">
        <title>The Genome Sequence of Spizellomyces punctatus strain DAOM BR117.</title>
        <authorList>
            <consortium name="The Broad Institute Genome Sequencing Platform"/>
            <person name="Russ C."/>
            <person name="Cuomo C."/>
            <person name="Shea T."/>
            <person name="Young S.K."/>
            <person name="Zeng Q."/>
            <person name="Koehrsen M."/>
            <person name="Haas B."/>
            <person name="Borodovsky M."/>
            <person name="Guigo R."/>
            <person name="Alvarado L."/>
            <person name="Berlin A."/>
            <person name="Bochicchio J."/>
            <person name="Borenstein D."/>
            <person name="Chapman S."/>
            <person name="Chen Z."/>
            <person name="Engels R."/>
            <person name="Freedman E."/>
            <person name="Gellesch M."/>
            <person name="Goldberg J."/>
            <person name="Griggs A."/>
            <person name="Gujja S."/>
            <person name="Heiman D."/>
            <person name="Hepburn T."/>
            <person name="Howarth C."/>
            <person name="Jen D."/>
            <person name="Larson L."/>
            <person name="Lewis B."/>
            <person name="Mehta T."/>
            <person name="Park D."/>
            <person name="Pearson M."/>
            <person name="Roberts A."/>
            <person name="Saif S."/>
            <person name="Shenoy N."/>
            <person name="Sisk P."/>
            <person name="Stolte C."/>
            <person name="Sykes S."/>
            <person name="Thomson T."/>
            <person name="Walk T."/>
            <person name="White J."/>
            <person name="Yandava C."/>
            <person name="Burger G."/>
            <person name="Gray M.W."/>
            <person name="Holland P.W.H."/>
            <person name="King N."/>
            <person name="Lang F.B.F."/>
            <person name="Roger A.J."/>
            <person name="Ruiz-Trillo I."/>
            <person name="Lander E."/>
            <person name="Nusbaum C."/>
        </authorList>
    </citation>
    <scope>NUCLEOTIDE SEQUENCE [LARGE SCALE GENOMIC DNA]</scope>
    <source>
        <strain evidence="14 15">DAOM BR117</strain>
    </source>
</reference>
<dbReference type="FunCoup" id="A0A0L0HIW4">
    <property type="interactions" value="109"/>
</dbReference>
<dbReference type="GO" id="GO:0008703">
    <property type="term" value="F:5-amino-6-(5-phosphoribosylamino)uracil reductase activity"/>
    <property type="evidence" value="ECO:0007669"/>
    <property type="project" value="InterPro"/>
</dbReference>
<dbReference type="InParanoid" id="A0A0L0HIW4"/>
<accession>A0A0L0HIW4</accession>
<dbReference type="VEuPathDB" id="FungiDB:SPPG_04071"/>
<dbReference type="InterPro" id="IPR050765">
    <property type="entry name" value="Riboflavin_Biosynth_HTPR"/>
</dbReference>
<sequence>MTSPPDETEAKAYTFLKPHFSPSTLAPPGRPFVTLTYAQSLDGFIAAPGRKPLLLSSPSAMVLTHALRATHDAILVGVDTVISDNPSLTTRFVAKGPGGTKATSPRPVILDSKLRSPLDAKLFSSTREDAKKPIVVTTDMSNVARKTALEALGVRVLVVPSDPNTGRVSVPAALDALHKEGVKSVMVEGGATVIKSLLTRSQQAIDLVVVTVAPVWVGTGVHVIRGDTSFEGSPNAEMTTLPKLTNVRYEQFGVDMVLAGVIEQTVV</sequence>
<evidence type="ECO:0000256" key="1">
    <source>
        <dbReference type="ARBA" id="ARBA00003555"/>
    </source>
</evidence>
<evidence type="ECO:0000256" key="2">
    <source>
        <dbReference type="ARBA" id="ARBA00005104"/>
    </source>
</evidence>
<dbReference type="Gene3D" id="3.40.430.10">
    <property type="entry name" value="Dihydrofolate Reductase, subunit A"/>
    <property type="match status" value="1"/>
</dbReference>
<comment type="function">
    <text evidence="1">Catalyzes an early step in riboflavin biosynthesis, the NADPH-dependent reduction of the ribose side chain of 2,5-diamino-6-ribosylamino-4(3H)-pyrimidinone 5'-phosphate, yielding 2,5-diamino-6-ribitylamino-4(3H)-pyrimidinone 5'-phosphate.</text>
</comment>
<dbReference type="EMBL" id="KQ257455">
    <property type="protein sequence ID" value="KND00973.1"/>
    <property type="molecule type" value="Genomic_DNA"/>
</dbReference>
<comment type="catalytic activity">
    <reaction evidence="11">
        <text>2,5-diamino-6-(1-D-ribitylamino)pyrimidin-4(3H)-one 5'-phosphate + NAD(+) = 2,5-diamino-6-(1-D-ribosylamino)pyrimidin-4(3H)-one 5'-phosphate + NADH + H(+)</text>
        <dbReference type="Rhea" id="RHEA:27274"/>
        <dbReference type="ChEBI" id="CHEBI:15378"/>
        <dbReference type="ChEBI" id="CHEBI:57540"/>
        <dbReference type="ChEBI" id="CHEBI:57945"/>
        <dbReference type="ChEBI" id="CHEBI:58890"/>
        <dbReference type="ChEBI" id="CHEBI:59545"/>
        <dbReference type="EC" id="1.1.1.302"/>
    </reaction>
</comment>
<dbReference type="STRING" id="645134.A0A0L0HIW4"/>
<dbReference type="AlphaFoldDB" id="A0A0L0HIW4"/>
<feature type="domain" description="Bacterial bifunctional deaminase-reductase C-terminal" evidence="13">
    <location>
        <begin position="31"/>
        <end position="258"/>
    </location>
</feature>
<dbReference type="eggNOG" id="ENOG502RZWZ">
    <property type="taxonomic scope" value="Eukaryota"/>
</dbReference>
<evidence type="ECO:0000256" key="9">
    <source>
        <dbReference type="ARBA" id="ARBA00030073"/>
    </source>
</evidence>
<evidence type="ECO:0000256" key="3">
    <source>
        <dbReference type="ARBA" id="ARBA00009723"/>
    </source>
</evidence>
<dbReference type="InterPro" id="IPR024072">
    <property type="entry name" value="DHFR-like_dom_sf"/>
</dbReference>
<evidence type="ECO:0000256" key="8">
    <source>
        <dbReference type="ARBA" id="ARBA00023002"/>
    </source>
</evidence>
<dbReference type="GO" id="GO:0009231">
    <property type="term" value="P:riboflavin biosynthetic process"/>
    <property type="evidence" value="ECO:0007669"/>
    <property type="project" value="UniProtKB-KW"/>
</dbReference>
<dbReference type="OrthoDB" id="5432at2759"/>
<comment type="catalytic activity">
    <reaction evidence="12">
        <text>2,5-diamino-6-(1-D-ribitylamino)pyrimidin-4(3H)-one 5'-phosphate + NADP(+) = 2,5-diamino-6-(1-D-ribosylamino)pyrimidin-4(3H)-one 5'-phosphate + NADPH + H(+)</text>
        <dbReference type="Rhea" id="RHEA:27278"/>
        <dbReference type="ChEBI" id="CHEBI:15378"/>
        <dbReference type="ChEBI" id="CHEBI:57783"/>
        <dbReference type="ChEBI" id="CHEBI:58349"/>
        <dbReference type="ChEBI" id="CHEBI:58890"/>
        <dbReference type="ChEBI" id="CHEBI:59545"/>
        <dbReference type="EC" id="1.1.1.302"/>
    </reaction>
</comment>
<organism evidence="14 15">
    <name type="scientific">Spizellomyces punctatus (strain DAOM BR117)</name>
    <dbReference type="NCBI Taxonomy" id="645134"/>
    <lineage>
        <taxon>Eukaryota</taxon>
        <taxon>Fungi</taxon>
        <taxon>Fungi incertae sedis</taxon>
        <taxon>Chytridiomycota</taxon>
        <taxon>Chytridiomycota incertae sedis</taxon>
        <taxon>Chytridiomycetes</taxon>
        <taxon>Spizellomycetales</taxon>
        <taxon>Spizellomycetaceae</taxon>
        <taxon>Spizellomyces</taxon>
    </lineage>
</organism>
<evidence type="ECO:0000256" key="5">
    <source>
        <dbReference type="ARBA" id="ARBA00015035"/>
    </source>
</evidence>
<evidence type="ECO:0000259" key="13">
    <source>
        <dbReference type="Pfam" id="PF01872"/>
    </source>
</evidence>
<dbReference type="Proteomes" id="UP000053201">
    <property type="component" value="Unassembled WGS sequence"/>
</dbReference>
<dbReference type="PANTHER" id="PTHR38011">
    <property type="entry name" value="DIHYDROFOLATE REDUCTASE FAMILY PROTEIN (AFU_ORTHOLOGUE AFUA_8G06820)"/>
    <property type="match status" value="1"/>
</dbReference>
<keyword evidence="6" id="KW-0686">Riboflavin biosynthesis</keyword>
<dbReference type="OMA" id="HYLRYHH"/>
<evidence type="ECO:0000313" key="15">
    <source>
        <dbReference type="Proteomes" id="UP000053201"/>
    </source>
</evidence>
<keyword evidence="15" id="KW-1185">Reference proteome</keyword>
<dbReference type="EC" id="1.1.1.302" evidence="4"/>
<comment type="pathway">
    <text evidence="2">Cofactor biosynthesis; riboflavin biosynthesis.</text>
</comment>
<evidence type="ECO:0000256" key="11">
    <source>
        <dbReference type="ARBA" id="ARBA00047550"/>
    </source>
</evidence>
<gene>
    <name evidence="14" type="ORF">SPPG_04071</name>
</gene>
<dbReference type="Pfam" id="PF01872">
    <property type="entry name" value="RibD_C"/>
    <property type="match status" value="1"/>
</dbReference>
<evidence type="ECO:0000256" key="10">
    <source>
        <dbReference type="ARBA" id="ARBA00031630"/>
    </source>
</evidence>
<keyword evidence="7" id="KW-0521">NADP</keyword>
<dbReference type="SUPFAM" id="SSF53597">
    <property type="entry name" value="Dihydrofolate reductase-like"/>
    <property type="match status" value="1"/>
</dbReference>
<protein>
    <recommendedName>
        <fullName evidence="5">2,5-diamino-6-ribosylamino-4(3H)-pyrimidinone 5'-phosphate reductase</fullName>
        <ecNumber evidence="4">1.1.1.302</ecNumber>
    </recommendedName>
    <alternativeName>
        <fullName evidence="10">2,5-diamino-6-(5-phospho-D-ribosylamino)pyrimidin-4(3H)-one reductase</fullName>
    </alternativeName>
    <alternativeName>
        <fullName evidence="9">2,5-diamino-6-ribitylamino-4(3H)-pyrimidinone 5'-phosphate synthase</fullName>
    </alternativeName>
</protein>
<dbReference type="PANTHER" id="PTHR38011:SF7">
    <property type="entry name" value="2,5-DIAMINO-6-RIBOSYLAMINO-4(3H)-PYRIMIDINONE 5'-PHOSPHATE REDUCTASE"/>
    <property type="match status" value="1"/>
</dbReference>